<protein>
    <submittedName>
        <fullName evidence="1">Uncharacterized protein</fullName>
    </submittedName>
</protein>
<proteinExistence type="predicted"/>
<keyword evidence="2" id="KW-1185">Reference proteome</keyword>
<reference evidence="1 2" key="2">
    <citation type="journal article" date="2014" name="J. Gen. Appl. Microbiol.">
        <title>The early diverging ascomycetous budding yeast Saitoella complicata has three histone deacetylases belonging to the Clr6, Hos2, and Rpd3 lineages.</title>
        <authorList>
            <person name="Nishida H."/>
            <person name="Matsumoto T."/>
            <person name="Kondo S."/>
            <person name="Hamamoto M."/>
            <person name="Yoshikawa H."/>
        </authorList>
    </citation>
    <scope>NUCLEOTIDE SEQUENCE [LARGE SCALE GENOMIC DNA]</scope>
    <source>
        <strain evidence="1 2">NRRL Y-17804</strain>
    </source>
</reference>
<name>A0A0E9NHH6_SAICN</name>
<dbReference type="AlphaFoldDB" id="A0A0E9NHH6"/>
<accession>A0A0E9NHH6</accession>
<organism evidence="1 2">
    <name type="scientific">Saitoella complicata (strain BCRC 22490 / CBS 7301 / JCM 7358 / NBRC 10748 / NRRL Y-17804)</name>
    <dbReference type="NCBI Taxonomy" id="698492"/>
    <lineage>
        <taxon>Eukaryota</taxon>
        <taxon>Fungi</taxon>
        <taxon>Dikarya</taxon>
        <taxon>Ascomycota</taxon>
        <taxon>Taphrinomycotina</taxon>
        <taxon>Taphrinomycotina incertae sedis</taxon>
        <taxon>Saitoella</taxon>
    </lineage>
</organism>
<dbReference type="Proteomes" id="UP000033140">
    <property type="component" value="Unassembled WGS sequence"/>
</dbReference>
<reference evidence="1 2" key="3">
    <citation type="journal article" date="2015" name="Genome Announc.">
        <title>Draft Genome Sequence of the Archiascomycetous Yeast Saitoella complicata.</title>
        <authorList>
            <person name="Yamauchi K."/>
            <person name="Kondo S."/>
            <person name="Hamamoto M."/>
            <person name="Takahashi Y."/>
            <person name="Ogura Y."/>
            <person name="Hayashi T."/>
            <person name="Nishida H."/>
        </authorList>
    </citation>
    <scope>NUCLEOTIDE SEQUENCE [LARGE SCALE GENOMIC DNA]</scope>
    <source>
        <strain evidence="1 2">NRRL Y-17804</strain>
    </source>
</reference>
<reference evidence="1 2" key="1">
    <citation type="journal article" date="2011" name="J. Gen. Appl. Microbiol.">
        <title>Draft genome sequencing of the enigmatic yeast Saitoella complicata.</title>
        <authorList>
            <person name="Nishida H."/>
            <person name="Hamamoto M."/>
            <person name="Sugiyama J."/>
        </authorList>
    </citation>
    <scope>NUCLEOTIDE SEQUENCE [LARGE SCALE GENOMIC DNA]</scope>
    <source>
        <strain evidence="1 2">NRRL Y-17804</strain>
    </source>
</reference>
<sequence>MRKSHRRFLLGAVVSRVEFVRSAVDLDVAFSAWEDMEGAGIMNGNEDIPSVFLLPLSARVCLNQLVVHGDRLEEVRAPYIATPLSQHLHSFSLYTYQ</sequence>
<evidence type="ECO:0000313" key="2">
    <source>
        <dbReference type="Proteomes" id="UP000033140"/>
    </source>
</evidence>
<dbReference type="EMBL" id="BACD03000021">
    <property type="protein sequence ID" value="GAO49289.1"/>
    <property type="molecule type" value="Genomic_DNA"/>
</dbReference>
<evidence type="ECO:0000313" key="1">
    <source>
        <dbReference type="EMBL" id="GAO49289.1"/>
    </source>
</evidence>
<gene>
    <name evidence="1" type="ORF">G7K_3441-t1</name>
</gene>
<comment type="caution">
    <text evidence="1">The sequence shown here is derived from an EMBL/GenBank/DDBJ whole genome shotgun (WGS) entry which is preliminary data.</text>
</comment>